<evidence type="ECO:0000256" key="1">
    <source>
        <dbReference type="SAM" id="Coils"/>
    </source>
</evidence>
<sequence length="652" mass="75958">MEPERPKTSGRSALDRRISSWRNDEEVNKSDDKIERPTTGINRPQTRQDRPLSRRGIQNELTRVGSAFRGMTPKSGVARPPSASVHSQRGTTASSRLSTIASAVGNNRMSTGLPSTSSVSSGLMFDRPITQHGVAGIRPGTTRGLPMTRQIQDKRYYEGLMQLKIRELNQEISIISKEIDNQNKERATFMHYDSRAKDLASELTELQGKLADYNIVIDKVASNVDKDMIEQEIKDMKMANDRASMEIERLFEQRRLKEQQLHDMEDKIEMEQKKAERIIESMDSLTRNNYDKLINERNQLENEVGRMQKEIDLLSAEKLSLEEQISLSQIKQEAVKLRIKISEVEKKREKLQEEEKNKLSPDEEREHLLSRVKQDNMDIMAAEKRIAEAEKRISEAEQELEQLDNDLEDNHSDKQIKYNELRKREEAIEQFMPTFEQNKDEELEKLKNLEENVVEKLRTLAYAIDQTGQLIINDEMAILNMSNENSDQVDQSFEGLSKEHIRLQQTIIKMENLEKKLNQELIELNEKITQRQNELIMLEDLEGLKTRSEIKQQELMTQQKQLKMQQPNCKRELTSVQKEHDALIGELEKNEIYIQISALEEKLDKLKLNNESIKNFILQSRDKMNYQPLKDRALDLVEKYNIFLRDNTKSVY</sequence>
<comment type="caution">
    <text evidence="3">The sequence shown here is derived from an EMBL/GenBank/DDBJ whole genome shotgun (WGS) entry which is preliminary data.</text>
</comment>
<feature type="coiled-coil region" evidence="1">
    <location>
        <begin position="589"/>
        <end position="616"/>
    </location>
</feature>
<dbReference type="InterPro" id="IPR029602">
    <property type="entry name" value="IFT74"/>
</dbReference>
<dbReference type="GO" id="GO:0005929">
    <property type="term" value="C:cilium"/>
    <property type="evidence" value="ECO:0007669"/>
    <property type="project" value="TreeGrafter"/>
</dbReference>
<dbReference type="AlphaFoldDB" id="A0AA39G6F4"/>
<evidence type="ECO:0000256" key="2">
    <source>
        <dbReference type="SAM" id="MobiDB-lite"/>
    </source>
</evidence>
<reference evidence="3" key="2">
    <citation type="submission" date="2023-03" db="EMBL/GenBank/DDBJ databases">
        <authorList>
            <person name="Inwood S.N."/>
            <person name="Skelly J.G."/>
            <person name="Guhlin J."/>
            <person name="Harrop T.W.R."/>
            <person name="Goldson S.G."/>
            <person name="Dearden P.K."/>
        </authorList>
    </citation>
    <scope>NUCLEOTIDE SEQUENCE</scope>
    <source>
        <strain evidence="3">Lincoln</strain>
        <tissue evidence="3">Whole body</tissue>
    </source>
</reference>
<proteinExistence type="predicted"/>
<keyword evidence="1" id="KW-0175">Coiled coil</keyword>
<dbReference type="GO" id="GO:0035735">
    <property type="term" value="P:intraciliary transport involved in cilium assembly"/>
    <property type="evidence" value="ECO:0007669"/>
    <property type="project" value="TreeGrafter"/>
</dbReference>
<feature type="coiled-coil region" evidence="1">
    <location>
        <begin position="226"/>
        <end position="459"/>
    </location>
</feature>
<gene>
    <name evidence="3" type="ORF">PV327_000511</name>
</gene>
<dbReference type="EMBL" id="JAQQBR010000001">
    <property type="protein sequence ID" value="KAK0182362.1"/>
    <property type="molecule type" value="Genomic_DNA"/>
</dbReference>
<feature type="region of interest" description="Disordered" evidence="2">
    <location>
        <begin position="1"/>
        <end position="95"/>
    </location>
</feature>
<feature type="coiled-coil region" evidence="1">
    <location>
        <begin position="496"/>
        <end position="541"/>
    </location>
</feature>
<dbReference type="Proteomes" id="UP001168972">
    <property type="component" value="Unassembled WGS sequence"/>
</dbReference>
<dbReference type="PANTHER" id="PTHR31432:SF0">
    <property type="entry name" value="INTRAFLAGELLAR TRANSPORT PROTEIN 74 HOMOLOG"/>
    <property type="match status" value="1"/>
</dbReference>
<keyword evidence="4" id="KW-1185">Reference proteome</keyword>
<dbReference type="GO" id="GO:0030992">
    <property type="term" value="C:intraciliary transport particle B"/>
    <property type="evidence" value="ECO:0007669"/>
    <property type="project" value="InterPro"/>
</dbReference>
<name>A0AA39G6F4_MICHY</name>
<organism evidence="3 4">
    <name type="scientific">Microctonus hyperodae</name>
    <name type="common">Parasitoid wasp</name>
    <dbReference type="NCBI Taxonomy" id="165561"/>
    <lineage>
        <taxon>Eukaryota</taxon>
        <taxon>Metazoa</taxon>
        <taxon>Ecdysozoa</taxon>
        <taxon>Arthropoda</taxon>
        <taxon>Hexapoda</taxon>
        <taxon>Insecta</taxon>
        <taxon>Pterygota</taxon>
        <taxon>Neoptera</taxon>
        <taxon>Endopterygota</taxon>
        <taxon>Hymenoptera</taxon>
        <taxon>Apocrita</taxon>
        <taxon>Ichneumonoidea</taxon>
        <taxon>Braconidae</taxon>
        <taxon>Euphorinae</taxon>
        <taxon>Microctonus</taxon>
    </lineage>
</organism>
<feature type="compositionally biased region" description="Basic and acidic residues" evidence="2">
    <location>
        <begin position="1"/>
        <end position="36"/>
    </location>
</feature>
<evidence type="ECO:0000313" key="4">
    <source>
        <dbReference type="Proteomes" id="UP001168972"/>
    </source>
</evidence>
<evidence type="ECO:0000313" key="3">
    <source>
        <dbReference type="EMBL" id="KAK0182362.1"/>
    </source>
</evidence>
<dbReference type="PANTHER" id="PTHR31432">
    <property type="entry name" value="INTRAFLAGELLAR TRANSPORT PROTEIN 74 HOMOLOG"/>
    <property type="match status" value="1"/>
</dbReference>
<reference evidence="3" key="1">
    <citation type="journal article" date="2023" name="bioRxiv">
        <title>Scaffold-level genome assemblies of two parasitoid biocontrol wasps reveal the parthenogenesis mechanism and an associated novel virus.</title>
        <authorList>
            <person name="Inwood S."/>
            <person name="Skelly J."/>
            <person name="Guhlin J."/>
            <person name="Harrop T."/>
            <person name="Goldson S."/>
            <person name="Dearden P."/>
        </authorList>
    </citation>
    <scope>NUCLEOTIDE SEQUENCE</scope>
    <source>
        <strain evidence="3">Lincoln</strain>
        <tissue evidence="3">Whole body</tissue>
    </source>
</reference>
<protein>
    <submittedName>
        <fullName evidence="3">Uncharacterized protein</fullName>
    </submittedName>
</protein>
<dbReference type="GO" id="GO:0048487">
    <property type="term" value="F:beta-tubulin binding"/>
    <property type="evidence" value="ECO:0007669"/>
    <property type="project" value="InterPro"/>
</dbReference>
<feature type="compositionally biased region" description="Polar residues" evidence="2">
    <location>
        <begin position="84"/>
        <end position="95"/>
    </location>
</feature>
<accession>A0AA39G6F4</accession>